<evidence type="ECO:0000256" key="3">
    <source>
        <dbReference type="ARBA" id="ARBA00022989"/>
    </source>
</evidence>
<dbReference type="RefSeq" id="WP_023275172.1">
    <property type="nucleotide sequence ID" value="NZ_CP097562.1"/>
</dbReference>
<evidence type="ECO:0000313" key="5">
    <source>
        <dbReference type="EMBL" id="USF23800.1"/>
    </source>
</evidence>
<evidence type="ECO:0000256" key="1">
    <source>
        <dbReference type="ARBA" id="ARBA00004141"/>
    </source>
</evidence>
<dbReference type="KEGG" id="msch:N508_000867"/>
<dbReference type="InterPro" id="IPR020846">
    <property type="entry name" value="MFS_dom"/>
</dbReference>
<evidence type="ECO:0000256" key="4">
    <source>
        <dbReference type="ARBA" id="ARBA00023136"/>
    </source>
</evidence>
<gene>
    <name evidence="5" type="primary">emrB</name>
    <name evidence="5" type="ORF">N508_000867</name>
</gene>
<organism evidence="5 6">
    <name type="scientific">Mucispirillum schaedleri ASF457</name>
    <dbReference type="NCBI Taxonomy" id="1379858"/>
    <lineage>
        <taxon>Bacteria</taxon>
        <taxon>Pseudomonadati</taxon>
        <taxon>Deferribacterota</taxon>
        <taxon>Deferribacteres</taxon>
        <taxon>Deferribacterales</taxon>
        <taxon>Mucispirillaceae</taxon>
        <taxon>Mucispirillum</taxon>
    </lineage>
</organism>
<dbReference type="SUPFAM" id="SSF103473">
    <property type="entry name" value="MFS general substrate transporter"/>
    <property type="match status" value="1"/>
</dbReference>
<dbReference type="Proteomes" id="UP000017429">
    <property type="component" value="Chromosome"/>
</dbReference>
<comment type="subcellular location">
    <subcellularLocation>
        <location evidence="1">Membrane</location>
        <topology evidence="1">Multi-pass membrane protein</topology>
    </subcellularLocation>
</comment>
<dbReference type="GO" id="GO:0022857">
    <property type="term" value="F:transmembrane transporter activity"/>
    <property type="evidence" value="ECO:0007669"/>
    <property type="project" value="InterPro"/>
</dbReference>
<dbReference type="Pfam" id="PF07690">
    <property type="entry name" value="MFS_1"/>
    <property type="match status" value="1"/>
</dbReference>
<reference evidence="5" key="1">
    <citation type="journal article" date="2014" name="Genome Announc.">
        <title>Draft genome sequences of the altered schaedler flora, a defined bacterial community from gnotobiotic mice.</title>
        <authorList>
            <person name="Wannemuehler M.J."/>
            <person name="Overstreet A.M."/>
            <person name="Ward D.V."/>
            <person name="Phillips G.J."/>
        </authorList>
    </citation>
    <scope>NUCLEOTIDE SEQUENCE</scope>
    <source>
        <strain evidence="5">ASF457</strain>
    </source>
</reference>
<dbReference type="InterPro" id="IPR011701">
    <property type="entry name" value="MFS"/>
</dbReference>
<proteinExistence type="predicted"/>
<keyword evidence="3" id="KW-1133">Transmembrane helix</keyword>
<keyword evidence="4" id="KW-0472">Membrane</keyword>
<dbReference type="EMBL" id="CP097562">
    <property type="protein sequence ID" value="USF23800.1"/>
    <property type="molecule type" value="Genomic_DNA"/>
</dbReference>
<dbReference type="eggNOG" id="COG0477">
    <property type="taxonomic scope" value="Bacteria"/>
</dbReference>
<reference evidence="5" key="3">
    <citation type="submission" date="2022-06" db="EMBL/GenBank/DDBJ databases">
        <title>Resources to Facilitate Use of the Altered Schaedler Flora (ASF) Mouse Model to Study Microbiome Function.</title>
        <authorList>
            <person name="Proctor A."/>
            <person name="Parvinroo S."/>
            <person name="Richie T."/>
            <person name="Jia X."/>
            <person name="Lee S.T.M."/>
            <person name="Karp P.D."/>
            <person name="Paley S."/>
            <person name="Kostic A.D."/>
            <person name="Pierre J.F."/>
            <person name="Wannemuehler M.J."/>
            <person name="Phillips G.J."/>
        </authorList>
    </citation>
    <scope>NUCLEOTIDE SEQUENCE</scope>
    <source>
        <strain evidence="5">ASF457</strain>
    </source>
</reference>
<evidence type="ECO:0000313" key="6">
    <source>
        <dbReference type="Proteomes" id="UP000017429"/>
    </source>
</evidence>
<reference evidence="5" key="2">
    <citation type="submission" date="2022-05" db="EMBL/GenBank/DDBJ databases">
        <authorList>
            <person name="Proctor A.L."/>
            <person name="Phillips G.J."/>
            <person name="Wannemuehler M.J."/>
        </authorList>
    </citation>
    <scope>NUCLEOTIDE SEQUENCE</scope>
    <source>
        <strain evidence="5">ASF457</strain>
    </source>
</reference>
<dbReference type="GO" id="GO:0016020">
    <property type="term" value="C:membrane"/>
    <property type="evidence" value="ECO:0007669"/>
    <property type="project" value="UniProtKB-SubCell"/>
</dbReference>
<dbReference type="PANTHER" id="PTHR42718">
    <property type="entry name" value="MAJOR FACILITATOR SUPERFAMILY MULTIDRUG TRANSPORTER MFSC"/>
    <property type="match status" value="1"/>
</dbReference>
<dbReference type="Gene3D" id="1.20.1720.10">
    <property type="entry name" value="Multidrug resistance protein D"/>
    <property type="match status" value="1"/>
</dbReference>
<accession>V2RMV3</accession>
<keyword evidence="6" id="KW-1185">Reference proteome</keyword>
<dbReference type="Gene3D" id="1.20.1250.20">
    <property type="entry name" value="MFS general substrate transporter like domains"/>
    <property type="match status" value="1"/>
</dbReference>
<dbReference type="PROSITE" id="PS50850">
    <property type="entry name" value="MFS"/>
    <property type="match status" value="1"/>
</dbReference>
<protein>
    <submittedName>
        <fullName evidence="5">Multidrug export protein EmrB</fullName>
    </submittedName>
</protein>
<evidence type="ECO:0000256" key="2">
    <source>
        <dbReference type="ARBA" id="ARBA00022692"/>
    </source>
</evidence>
<sequence length="458" mass="49409">MSNLFSARLIVTVISLAVLTFMGIFSETSLAIVSPHLMEEFNVSAVAVQWLTSGFLLLLAAAIPLSPFLIKTISTKLLFKFAVTIFIAGTIIGAFASNFAMLLAGRLIMAIGTGCSLPLLTNIVLEETTPYQRGTLLGIVGLVVSFAPVLGPVLGGLIAEYLGWRWVFLFMLPILVVSFIMGSAAIRDIRKGEVYHLDIKSFFISSAGLILFIMGLSSLSAKYGILLIFISLVFLVIFILLQLKVKYPLINIRILKYKMFTLGLITVCMPMASVLALAFLIPILAQMGLGENALKASFILLPGTLLSGLLAPFMGAKYAKFGVRRLIIPGFIIMSLAMIYLLLVEVSFSTTLIGYICFMTGAAFCQVPAQTNALNALPQKYNADGIAILSTLQQTAGAAGTALASVLLSYGAKKAYNADIDNIYVYGINYGFMLCLVFVLTGLFAALQIKTTLEKENE</sequence>
<keyword evidence="2" id="KW-0812">Transmembrane</keyword>
<dbReference type="PRINTS" id="PR01036">
    <property type="entry name" value="TCRTETB"/>
</dbReference>
<dbReference type="AlphaFoldDB" id="V2RMV3"/>
<dbReference type="InterPro" id="IPR036259">
    <property type="entry name" value="MFS_trans_sf"/>
</dbReference>
<dbReference type="OrthoDB" id="9812221at2"/>
<dbReference type="PANTHER" id="PTHR42718:SF43">
    <property type="entry name" value="LINCOMYCIN RESISTANCE PROTEIN LMRB"/>
    <property type="match status" value="1"/>
</dbReference>
<name>V2RMV3_9BACT</name>